<organism evidence="1 2">
    <name type="scientific">Erwinia aeris</name>
    <dbReference type="NCBI Taxonomy" id="3239803"/>
    <lineage>
        <taxon>Bacteria</taxon>
        <taxon>Pseudomonadati</taxon>
        <taxon>Pseudomonadota</taxon>
        <taxon>Gammaproteobacteria</taxon>
        <taxon>Enterobacterales</taxon>
        <taxon>Erwiniaceae</taxon>
        <taxon>Erwinia</taxon>
    </lineage>
</organism>
<reference evidence="1 2" key="1">
    <citation type="submission" date="2024-07" db="EMBL/GenBank/DDBJ databases">
        <authorList>
            <person name="Hebao G."/>
        </authorList>
    </citation>
    <scope>NUCLEOTIDE SEQUENCE [LARGE SCALE GENOMIC DNA]</scope>
    <source>
        <strain evidence="1 2">ACCC 02193</strain>
    </source>
</reference>
<dbReference type="InterPro" id="IPR047751">
    <property type="entry name" value="MobA-like"/>
</dbReference>
<name>A0ABV4EER7_9GAMM</name>
<accession>A0ABV4EER7</accession>
<evidence type="ECO:0000313" key="1">
    <source>
        <dbReference type="EMBL" id="MEY8773222.1"/>
    </source>
</evidence>
<evidence type="ECO:0000313" key="2">
    <source>
        <dbReference type="Proteomes" id="UP001565243"/>
    </source>
</evidence>
<keyword evidence="2" id="KW-1185">Reference proteome</keyword>
<gene>
    <name evidence="1" type="primary">mobA</name>
    <name evidence="1" type="ORF">AB6T85_22720</name>
</gene>
<proteinExistence type="predicted"/>
<sequence length="105" mass="11769">MSRSESRKTDAQIHFRCTAEIKESLSEKARESGLSLSQYLIKSGLGKRIQSKGNYNALAALIKMTALQKHLFNEGEGMFSKEYADIMIELKKAAQLLQKEIDGDT</sequence>
<dbReference type="RefSeq" id="WP_369896879.1">
    <property type="nucleotide sequence ID" value="NZ_JBGFFX010000019.1"/>
</dbReference>
<comment type="caution">
    <text evidence="1">The sequence shown here is derived from an EMBL/GenBank/DDBJ whole genome shotgun (WGS) entry which is preliminary data.</text>
</comment>
<protein>
    <submittedName>
        <fullName evidence="1">Plasmid mobilization protein MobA</fullName>
    </submittedName>
</protein>
<dbReference type="NCBIfam" id="NF041264">
    <property type="entry name" value="MobA"/>
    <property type="match status" value="1"/>
</dbReference>
<dbReference type="InterPro" id="IPR053842">
    <property type="entry name" value="NikA-like"/>
</dbReference>
<dbReference type="Proteomes" id="UP001565243">
    <property type="component" value="Unassembled WGS sequence"/>
</dbReference>
<dbReference type="EMBL" id="JBGFFX010000019">
    <property type="protein sequence ID" value="MEY8773222.1"/>
    <property type="molecule type" value="Genomic_DNA"/>
</dbReference>
<dbReference type="Pfam" id="PF21983">
    <property type="entry name" value="NikA-like"/>
    <property type="match status" value="1"/>
</dbReference>